<dbReference type="OrthoDB" id="40579at2759"/>
<evidence type="ECO:0000256" key="1">
    <source>
        <dbReference type="ARBA" id="ARBA00022723"/>
    </source>
</evidence>
<evidence type="ECO:0000313" key="7">
    <source>
        <dbReference type="EMBL" id="RAO65774.1"/>
    </source>
</evidence>
<evidence type="ECO:0000256" key="4">
    <source>
        <dbReference type="ARBA" id="ARBA00023163"/>
    </source>
</evidence>
<dbReference type="InterPro" id="IPR007219">
    <property type="entry name" value="XnlR_reg_dom"/>
</dbReference>
<organism evidence="7 8">
    <name type="scientific">Talaromyces amestolkiae</name>
    <dbReference type="NCBI Taxonomy" id="1196081"/>
    <lineage>
        <taxon>Eukaryota</taxon>
        <taxon>Fungi</taxon>
        <taxon>Dikarya</taxon>
        <taxon>Ascomycota</taxon>
        <taxon>Pezizomycotina</taxon>
        <taxon>Eurotiomycetes</taxon>
        <taxon>Eurotiomycetidae</taxon>
        <taxon>Eurotiales</taxon>
        <taxon>Trichocomaceae</taxon>
        <taxon>Talaromyces</taxon>
        <taxon>Talaromyces sect. Talaromyces</taxon>
    </lineage>
</organism>
<gene>
    <name evidence="7" type="ORF">BHQ10_001786</name>
</gene>
<dbReference type="EMBL" id="MIKG01000002">
    <property type="protein sequence ID" value="RAO65774.1"/>
    <property type="molecule type" value="Genomic_DNA"/>
</dbReference>
<keyword evidence="8" id="KW-1185">Reference proteome</keyword>
<dbReference type="PANTHER" id="PTHR47660">
    <property type="entry name" value="TRANSCRIPTION FACTOR WITH C2H2 AND ZN(2)-CYS(6) DNA BINDING DOMAIN (EUROFUNG)-RELATED-RELATED"/>
    <property type="match status" value="1"/>
</dbReference>
<name>A0A364KQE1_TALAM</name>
<proteinExistence type="predicted"/>
<keyword evidence="2" id="KW-0862">Zinc</keyword>
<evidence type="ECO:0000256" key="3">
    <source>
        <dbReference type="ARBA" id="ARBA00023015"/>
    </source>
</evidence>
<evidence type="ECO:0000256" key="5">
    <source>
        <dbReference type="ARBA" id="ARBA00023242"/>
    </source>
</evidence>
<dbReference type="GO" id="GO:0008270">
    <property type="term" value="F:zinc ion binding"/>
    <property type="evidence" value="ECO:0007669"/>
    <property type="project" value="InterPro"/>
</dbReference>
<keyword evidence="1" id="KW-0479">Metal-binding</keyword>
<accession>A0A364KQE1</accession>
<feature type="domain" description="Xylanolytic transcriptional activator regulatory" evidence="6">
    <location>
        <begin position="275"/>
        <end position="461"/>
    </location>
</feature>
<keyword evidence="4" id="KW-0804">Transcription</keyword>
<protein>
    <recommendedName>
        <fullName evidence="6">Xylanolytic transcriptional activator regulatory domain-containing protein</fullName>
    </recommendedName>
</protein>
<dbReference type="PANTHER" id="PTHR47660:SF8">
    <property type="entry name" value="TRANSCRIPTION FACTOR WITH C2H2 AND ZN(2)-CYS(6) DNA BINDING DOMAIN (EUROFUNG)"/>
    <property type="match status" value="1"/>
</dbReference>
<dbReference type="Proteomes" id="UP000249363">
    <property type="component" value="Unassembled WGS sequence"/>
</dbReference>
<reference evidence="7 8" key="1">
    <citation type="journal article" date="2017" name="Biotechnol. Biofuels">
        <title>Differential beta-glucosidase expression as a function of carbon source availability in Talaromyces amestolkiae: a genomic and proteomic approach.</title>
        <authorList>
            <person name="de Eugenio L.I."/>
            <person name="Mendez-Liter J.A."/>
            <person name="Nieto-Dominguez M."/>
            <person name="Alonso L."/>
            <person name="Gil-Munoz J."/>
            <person name="Barriuso J."/>
            <person name="Prieto A."/>
            <person name="Martinez M.J."/>
        </authorList>
    </citation>
    <scope>NUCLEOTIDE SEQUENCE [LARGE SCALE GENOMIC DNA]</scope>
    <source>
        <strain evidence="7 8">CIB</strain>
    </source>
</reference>
<sequence>MYQDGTPDTQMQVGFIEESQITPSSTEPFVADYSMPQPPQAAFADRNGAYRLSDPSIPQAIPLTGALPPRHRDQLPEQQMGIYREVNEIPAFFEQVMLPPDTSPWPWFQGVQQPRGVFDFMCDPEFTSPDGGLFNFDTITDLDIILGSGASPVAANLDPGVIVDDQTAKQRVAAFRRSLWLWIPEKNQNGFSGEGHIPLEDGDMTAFITRLHRSRLESLNIRGKLTVQSRDNIFRLIISTARSQLSVPSFPSAESLDALIKIGISKRTETDAWIHPYTLFRQDSRPELLTALVAAGCVCCGISSINKTGVLLLEILRVSLAQLAELDNSVLRDLQYFQASMMWLDIGIFCGHKRKMQIAESHLQPLCTALRRAGAFDRSFYSQFTLYPDLIDDTLEETWNDWIRQESWKRLAYHLFEHDAEVTAAMNRPPLTSYTEFTLPFPSSRELWLAPTAAAWKHLLVTKYAHLKPPTLSLRDLLADPSILNHLPINVDTVVCKSSLLHGLMSQVWEFRQQALLTPNRHSERGALTQLWLKSRQEDLSISIQAAKLDMINRPAIATLLAEFATMYLHINLDSIQRFAGQFGELEAREEYPRLRDWSITREARTAIWHAGQVLRAAREVPPFELRGFDTLSIYHATLVLWIFGLLQCVGKPRDALNLPPGSSGGGQQTEPLIALDGPENEFTKAFVNGAVGQPGLTYYSASPEGGHVSMSIQLCSPHLIMEVARQVLEGNCQGSGDNLPPLVGNLCNLIRELGDLS</sequence>
<evidence type="ECO:0000256" key="2">
    <source>
        <dbReference type="ARBA" id="ARBA00022833"/>
    </source>
</evidence>
<dbReference type="RefSeq" id="XP_040730291.1">
    <property type="nucleotide sequence ID" value="XM_040873860.1"/>
</dbReference>
<evidence type="ECO:0000259" key="6">
    <source>
        <dbReference type="Pfam" id="PF04082"/>
    </source>
</evidence>
<comment type="caution">
    <text evidence="7">The sequence shown here is derived from an EMBL/GenBank/DDBJ whole genome shotgun (WGS) entry which is preliminary data.</text>
</comment>
<evidence type="ECO:0000313" key="8">
    <source>
        <dbReference type="Proteomes" id="UP000249363"/>
    </source>
</evidence>
<dbReference type="GeneID" id="63791003"/>
<keyword evidence="5" id="KW-0539">Nucleus</keyword>
<keyword evidence="3" id="KW-0805">Transcription regulation</keyword>
<dbReference type="GO" id="GO:0003677">
    <property type="term" value="F:DNA binding"/>
    <property type="evidence" value="ECO:0007669"/>
    <property type="project" value="InterPro"/>
</dbReference>
<dbReference type="Pfam" id="PF04082">
    <property type="entry name" value="Fungal_trans"/>
    <property type="match status" value="1"/>
</dbReference>
<dbReference type="AlphaFoldDB" id="A0A364KQE1"/>
<dbReference type="GO" id="GO:0006351">
    <property type="term" value="P:DNA-templated transcription"/>
    <property type="evidence" value="ECO:0007669"/>
    <property type="project" value="InterPro"/>
</dbReference>
<dbReference type="STRING" id="1196081.A0A364KQE1"/>